<dbReference type="InterPro" id="IPR045860">
    <property type="entry name" value="Snake_toxin-like_sf"/>
</dbReference>
<name>R4FI96_9SAUR</name>
<dbReference type="GO" id="GO:0090729">
    <property type="term" value="F:toxin activity"/>
    <property type="evidence" value="ECO:0007669"/>
    <property type="project" value="InterPro"/>
</dbReference>
<dbReference type="SUPFAM" id="SSF57302">
    <property type="entry name" value="Snake toxin-like"/>
    <property type="match status" value="1"/>
</dbReference>
<feature type="chain" id="PRO_5005708954" evidence="4">
    <location>
        <begin position="22"/>
        <end position="89"/>
    </location>
</feature>
<dbReference type="PROSITE" id="PS00272">
    <property type="entry name" value="SNAKE_TOXIN"/>
    <property type="match status" value="1"/>
</dbReference>
<keyword evidence="2" id="KW-0964">Secreted</keyword>
<feature type="signal peptide" evidence="4">
    <location>
        <begin position="1"/>
        <end position="21"/>
    </location>
</feature>
<evidence type="ECO:0000256" key="1">
    <source>
        <dbReference type="ARBA" id="ARBA00004613"/>
    </source>
</evidence>
<dbReference type="Pfam" id="PF21947">
    <property type="entry name" value="Toxin_cobra-type"/>
    <property type="match status" value="1"/>
</dbReference>
<dbReference type="InterPro" id="IPR054131">
    <property type="entry name" value="Toxin_cobra-type"/>
</dbReference>
<organism evidence="5">
    <name type="scientific">Brachyurophis roperi</name>
    <name type="common">Northern shovel-nosed snake</name>
    <dbReference type="NCBI Taxonomy" id="1295043"/>
    <lineage>
        <taxon>Eukaryota</taxon>
        <taxon>Metazoa</taxon>
        <taxon>Chordata</taxon>
        <taxon>Craniata</taxon>
        <taxon>Vertebrata</taxon>
        <taxon>Euteleostomi</taxon>
        <taxon>Lepidosauria</taxon>
        <taxon>Squamata</taxon>
        <taxon>Bifurcata</taxon>
        <taxon>Unidentata</taxon>
        <taxon>Episquamata</taxon>
        <taxon>Toxicofera</taxon>
        <taxon>Serpentes</taxon>
        <taxon>Colubroidea</taxon>
        <taxon>Elapidae</taxon>
        <taxon>Elapinae</taxon>
        <taxon>Brachyurophis</taxon>
    </lineage>
</organism>
<evidence type="ECO:0000313" key="5">
    <source>
        <dbReference type="EMBL" id="JAA74682.1"/>
    </source>
</evidence>
<dbReference type="AlphaFoldDB" id="R4FI96"/>
<comment type="subcellular location">
    <subcellularLocation>
        <location evidence="1">Secreted</location>
    </subcellularLocation>
</comment>
<evidence type="ECO:0000256" key="3">
    <source>
        <dbReference type="ARBA" id="ARBA00023157"/>
    </source>
</evidence>
<keyword evidence="3" id="KW-1015">Disulfide bond</keyword>
<keyword evidence="4" id="KW-0732">Signal</keyword>
<accession>R4FI96</accession>
<dbReference type="InterPro" id="IPR003571">
    <property type="entry name" value="Snake_3FTx"/>
</dbReference>
<evidence type="ECO:0000256" key="2">
    <source>
        <dbReference type="ARBA" id="ARBA00022525"/>
    </source>
</evidence>
<dbReference type="EMBL" id="GAHA01000005">
    <property type="protein sequence ID" value="JAA74682.1"/>
    <property type="molecule type" value="mRNA"/>
</dbReference>
<dbReference type="GO" id="GO:0005576">
    <property type="term" value="C:extracellular region"/>
    <property type="evidence" value="ECO:0007669"/>
    <property type="project" value="UniProtKB-SubCell"/>
</dbReference>
<proteinExistence type="evidence at transcript level"/>
<dbReference type="Gene3D" id="2.10.60.10">
    <property type="entry name" value="CD59"/>
    <property type="match status" value="1"/>
</dbReference>
<protein>
    <submittedName>
        <fullName evidence="5">3FTx-Bra-10</fullName>
    </submittedName>
</protein>
<sequence length="89" mass="9961">MKTLLLTLVVVTIVCLDLGDSLMCNVDYKKHETCPPEHILCYKITSFIGWCPEGEQLIKMGCAATCPRRLGVKVTCCSTDNCNQHRPRC</sequence>
<reference evidence="5" key="1">
    <citation type="journal article" date="2013" name="Toxins">
        <title>Venom down under: dynamic evolution of Australian elapid snake toxins.</title>
        <authorList>
            <person name="Jackson T.N."/>
            <person name="Sunagar K."/>
            <person name="Undheim E.A."/>
            <person name="Koludarov I."/>
            <person name="Chan A.H."/>
            <person name="Sanders K."/>
            <person name="Ali S.A."/>
            <person name="Hendrikx I."/>
            <person name="Dunstan N."/>
            <person name="Fry B.G."/>
        </authorList>
    </citation>
    <scope>NUCLEOTIDE SEQUENCE</scope>
    <source>
        <tissue evidence="5">Maxillary venom gland</tissue>
    </source>
</reference>
<dbReference type="CDD" id="cd00206">
    <property type="entry name" value="TFP_snake_toxin"/>
    <property type="match status" value="1"/>
</dbReference>
<evidence type="ECO:0000256" key="4">
    <source>
        <dbReference type="SAM" id="SignalP"/>
    </source>
</evidence>
<dbReference type="InterPro" id="IPR018354">
    <property type="entry name" value="Snake_toxin_con_site"/>
</dbReference>